<gene>
    <name evidence="1" type="ORF">ERS013200_01302</name>
</gene>
<accession>A0A655YEG2</accession>
<evidence type="ECO:0000313" key="2">
    <source>
        <dbReference type="Proteomes" id="UP000041770"/>
    </source>
</evidence>
<name>A0A655YEG2_VIBCL</name>
<reference evidence="1 2" key="1">
    <citation type="submission" date="2015-07" db="EMBL/GenBank/DDBJ databases">
        <authorList>
            <consortium name="Pathogen Informatics"/>
        </authorList>
    </citation>
    <scope>NUCLEOTIDE SEQUENCE [LARGE SCALE GENOMIC DNA]</scope>
    <source>
        <strain evidence="1 2">A316</strain>
    </source>
</reference>
<dbReference type="Proteomes" id="UP000041770">
    <property type="component" value="Unassembled WGS sequence"/>
</dbReference>
<dbReference type="EMBL" id="CWQY01000006">
    <property type="protein sequence ID" value="CSC39182.1"/>
    <property type="molecule type" value="Genomic_DNA"/>
</dbReference>
<organism evidence="1 2">
    <name type="scientific">Vibrio cholerae</name>
    <dbReference type="NCBI Taxonomy" id="666"/>
    <lineage>
        <taxon>Bacteria</taxon>
        <taxon>Pseudomonadati</taxon>
        <taxon>Pseudomonadota</taxon>
        <taxon>Gammaproteobacteria</taxon>
        <taxon>Vibrionales</taxon>
        <taxon>Vibrionaceae</taxon>
        <taxon>Vibrio</taxon>
    </lineage>
</organism>
<sequence>MLLNFIDVVFGNFGKTEQFTQKGVFIGLNVFYGAFIAQTDNPD</sequence>
<evidence type="ECO:0000313" key="1">
    <source>
        <dbReference type="EMBL" id="CSC39182.1"/>
    </source>
</evidence>
<proteinExistence type="predicted"/>
<protein>
    <submittedName>
        <fullName evidence="1">Uncharacterized protein</fullName>
    </submittedName>
</protein>
<dbReference type="AlphaFoldDB" id="A0A655YEG2"/>